<dbReference type="InterPro" id="IPR000182">
    <property type="entry name" value="GNAT_dom"/>
</dbReference>
<proteinExistence type="inferred from homology"/>
<dbReference type="Pfam" id="PF00583">
    <property type="entry name" value="Acetyltransf_1"/>
    <property type="match status" value="1"/>
</dbReference>
<dbReference type="InterPro" id="IPR016181">
    <property type="entry name" value="Acyl_CoA_acyltransferase"/>
</dbReference>
<reference evidence="8 9" key="1">
    <citation type="submission" date="2019-05" db="EMBL/GenBank/DDBJ databases">
        <title>The compact genome of Giardia muris reveals important steps in the evolution of intestinal protozoan parasites.</title>
        <authorList>
            <person name="Xu F."/>
            <person name="Jimenez-Gonzalez A."/>
            <person name="Einarsson E."/>
            <person name="Astvaldsson A."/>
            <person name="Peirasmaki D."/>
            <person name="Eckmann L."/>
            <person name="Andersson J.O."/>
            <person name="Svard S.G."/>
            <person name="Jerlstrom-Hultqvist J."/>
        </authorList>
    </citation>
    <scope>NUCLEOTIDE SEQUENCE [LARGE SCALE GENOMIC DNA]</scope>
    <source>
        <strain evidence="8 9">Roberts-Thomson</strain>
    </source>
</reference>
<keyword evidence="3 6" id="KW-0808">Transferase</keyword>
<dbReference type="UniPathway" id="UPA00113">
    <property type="reaction ID" value="UER00529"/>
</dbReference>
<dbReference type="Proteomes" id="UP000315496">
    <property type="component" value="Chromosome 4"/>
</dbReference>
<dbReference type="VEuPathDB" id="GiardiaDB:GMRT_12407"/>
<evidence type="ECO:0000313" key="9">
    <source>
        <dbReference type="Proteomes" id="UP000315496"/>
    </source>
</evidence>
<evidence type="ECO:0000313" key="8">
    <source>
        <dbReference type="EMBL" id="TNJ27236.1"/>
    </source>
</evidence>
<dbReference type="SUPFAM" id="SSF55729">
    <property type="entry name" value="Acyl-CoA N-acyltransferases (Nat)"/>
    <property type="match status" value="1"/>
</dbReference>
<dbReference type="InterPro" id="IPR039143">
    <property type="entry name" value="GNPNAT1-like"/>
</dbReference>
<organism evidence="8 9">
    <name type="scientific">Giardia muris</name>
    <dbReference type="NCBI Taxonomy" id="5742"/>
    <lineage>
        <taxon>Eukaryota</taxon>
        <taxon>Metamonada</taxon>
        <taxon>Diplomonadida</taxon>
        <taxon>Hexamitidae</taxon>
        <taxon>Giardiinae</taxon>
        <taxon>Giardia</taxon>
    </lineage>
</organism>
<comment type="pathway">
    <text evidence="1 6">Nucleotide-sugar biosynthesis; UDP-N-acetyl-alpha-D-glucosamine biosynthesis; N-acetyl-alpha-D-glucosamine 1-phosphate from alpha-D-glucosamine 6-phosphate (route I): step 1/2.</text>
</comment>
<dbReference type="CDD" id="cd04301">
    <property type="entry name" value="NAT_SF"/>
    <property type="match status" value="1"/>
</dbReference>
<dbReference type="OrthoDB" id="10039976at2759"/>
<keyword evidence="9" id="KW-1185">Reference proteome</keyword>
<evidence type="ECO:0000256" key="6">
    <source>
        <dbReference type="RuleBase" id="RU365086"/>
    </source>
</evidence>
<dbReference type="EC" id="2.3.1.4" evidence="6"/>
<dbReference type="GO" id="GO:0004343">
    <property type="term" value="F:glucosamine 6-phosphate N-acetyltransferase activity"/>
    <property type="evidence" value="ECO:0007669"/>
    <property type="project" value="UniProtKB-UniRule"/>
</dbReference>
<gene>
    <name evidence="8" type="ORF">GMRT_12407</name>
</gene>
<keyword evidence="4 6" id="KW-0012">Acyltransferase</keyword>
<evidence type="ECO:0000256" key="5">
    <source>
        <dbReference type="ARBA" id="ARBA00048964"/>
    </source>
</evidence>
<dbReference type="PROSITE" id="PS51186">
    <property type="entry name" value="GNAT"/>
    <property type="match status" value="1"/>
</dbReference>
<name>A0A4Z1SNC2_GIAMU</name>
<protein>
    <recommendedName>
        <fullName evidence="6">Glucosamine 6-phosphate N-acetyltransferase</fullName>
        <ecNumber evidence="6">2.3.1.4</ecNumber>
    </recommendedName>
</protein>
<comment type="similarity">
    <text evidence="2 6">Belongs to the acetyltransferase family. GNA1 subfamily.</text>
</comment>
<dbReference type="PANTHER" id="PTHR13355:SF11">
    <property type="entry name" value="GLUCOSAMINE 6-PHOSPHATE N-ACETYLTRANSFERASE"/>
    <property type="match status" value="1"/>
</dbReference>
<accession>A0A4Z1SNC2</accession>
<feature type="domain" description="N-acetyltransferase" evidence="7">
    <location>
        <begin position="56"/>
        <end position="196"/>
    </location>
</feature>
<comment type="caution">
    <text evidence="8">The sequence shown here is derived from an EMBL/GenBank/DDBJ whole genome shotgun (WGS) entry which is preliminary data.</text>
</comment>
<dbReference type="AlphaFoldDB" id="A0A4Z1SNC2"/>
<sequence>MVSQQMAIECPASPNAARCGCACHSGTITPESQKVKMACEDCSPRHGFADAGMTDVQVRALGPADLPQLCALLSQLSTVGDVSEESLRGFYRDVSESQRHVVAVIENPAGRLIGTATLLVEPKLLHGGSFVGHIEDVVVDQQYRGIGLGKLLVTHLVLKAHHAGCYKVILDCEDKNVGFYEKCGLEPHGNCMAVYF</sequence>
<evidence type="ECO:0000256" key="3">
    <source>
        <dbReference type="ARBA" id="ARBA00022679"/>
    </source>
</evidence>
<comment type="catalytic activity">
    <reaction evidence="5 6">
        <text>D-glucosamine 6-phosphate + acetyl-CoA = N-acetyl-D-glucosamine 6-phosphate + CoA + H(+)</text>
        <dbReference type="Rhea" id="RHEA:10292"/>
        <dbReference type="ChEBI" id="CHEBI:15378"/>
        <dbReference type="ChEBI" id="CHEBI:57287"/>
        <dbReference type="ChEBI" id="CHEBI:57288"/>
        <dbReference type="ChEBI" id="CHEBI:57513"/>
        <dbReference type="ChEBI" id="CHEBI:58725"/>
        <dbReference type="EC" id="2.3.1.4"/>
    </reaction>
</comment>
<dbReference type="FunFam" id="3.40.630.30:FF:000105">
    <property type="entry name" value="Glucosamine 6-phosphate N-acetyltransferase"/>
    <property type="match status" value="1"/>
</dbReference>
<dbReference type="Gene3D" id="3.40.630.30">
    <property type="match status" value="1"/>
</dbReference>
<dbReference type="PANTHER" id="PTHR13355">
    <property type="entry name" value="GLUCOSAMINE 6-PHOSPHATE N-ACETYLTRANSFERASE"/>
    <property type="match status" value="1"/>
</dbReference>
<evidence type="ECO:0000256" key="1">
    <source>
        <dbReference type="ARBA" id="ARBA00004832"/>
    </source>
</evidence>
<dbReference type="EMBL" id="VDLU01000004">
    <property type="protein sequence ID" value="TNJ27236.1"/>
    <property type="molecule type" value="Genomic_DNA"/>
</dbReference>
<evidence type="ECO:0000256" key="4">
    <source>
        <dbReference type="ARBA" id="ARBA00023315"/>
    </source>
</evidence>
<evidence type="ECO:0000259" key="7">
    <source>
        <dbReference type="PROSITE" id="PS51186"/>
    </source>
</evidence>
<dbReference type="GO" id="GO:0006048">
    <property type="term" value="P:UDP-N-acetylglucosamine biosynthetic process"/>
    <property type="evidence" value="ECO:0007669"/>
    <property type="project" value="UniProtKB-UniRule"/>
</dbReference>
<evidence type="ECO:0000256" key="2">
    <source>
        <dbReference type="ARBA" id="ARBA00006048"/>
    </source>
</evidence>